<feature type="region of interest" description="Disordered" evidence="3">
    <location>
        <begin position="189"/>
        <end position="216"/>
    </location>
</feature>
<feature type="signal peptide" evidence="4">
    <location>
        <begin position="1"/>
        <end position="18"/>
    </location>
</feature>
<organism evidence="6 8">
    <name type="scientific">Didymodactylos carnosus</name>
    <dbReference type="NCBI Taxonomy" id="1234261"/>
    <lineage>
        <taxon>Eukaryota</taxon>
        <taxon>Metazoa</taxon>
        <taxon>Spiralia</taxon>
        <taxon>Gnathifera</taxon>
        <taxon>Rotifera</taxon>
        <taxon>Eurotatoria</taxon>
        <taxon>Bdelloidea</taxon>
        <taxon>Philodinida</taxon>
        <taxon>Philodinidae</taxon>
        <taxon>Didymodactylos</taxon>
    </lineage>
</organism>
<feature type="disulfide bond" evidence="2">
    <location>
        <begin position="152"/>
        <end position="162"/>
    </location>
</feature>
<sequence length="360" mass="38790">MILLTMLSLLLFTSLCSGLPTYTSNTFPFVLQAKSAAIPALTCPSVYSLLYYPRTITNVTILELQPLKVQIDFELHGPTSKHTAAIQGMVCDRGFNQQAANAVCHSIGKNYAAYVPRIHWTEGPMDRCQFEMDNGYQTVSLPCSFVLDNVTCPGNAMSLVQCNHLTLSNEHCTSNSHVSVLCSSVPTTTAPSTTETTTTATTTKTTTTTTTSRTTPTVTLCPMISSPMVPSNNTLPAQCSTYKTVTDGSRRVTAPSGIFSDLGYPFNISTTGAWVRFMGDAGTQLVSCPISSNRCGAQYTLWYGNSHPSRIGGTSSGLVCYTVGSAQCYLTNSISVTNCNGFFIYLLTKPLLSTARYCTQ</sequence>
<evidence type="ECO:0000256" key="2">
    <source>
        <dbReference type="PROSITE-ProRule" id="PRU00196"/>
    </source>
</evidence>
<evidence type="ECO:0000313" key="7">
    <source>
        <dbReference type="EMBL" id="CAF3666082.1"/>
    </source>
</evidence>
<protein>
    <recommendedName>
        <fullName evidence="5">SRCR domain-containing protein</fullName>
    </recommendedName>
</protein>
<evidence type="ECO:0000313" key="8">
    <source>
        <dbReference type="Proteomes" id="UP000677228"/>
    </source>
</evidence>
<gene>
    <name evidence="6" type="ORF">OVA965_LOCUS8695</name>
    <name evidence="7" type="ORF">TMI583_LOCUS8691</name>
</gene>
<reference evidence="6" key="1">
    <citation type="submission" date="2021-02" db="EMBL/GenBank/DDBJ databases">
        <authorList>
            <person name="Nowell W R."/>
        </authorList>
    </citation>
    <scope>NUCLEOTIDE SEQUENCE</scope>
</reference>
<dbReference type="Pfam" id="PF00530">
    <property type="entry name" value="SRCR"/>
    <property type="match status" value="1"/>
</dbReference>
<dbReference type="EMBL" id="CAJOBA010002973">
    <property type="protein sequence ID" value="CAF3666082.1"/>
    <property type="molecule type" value="Genomic_DNA"/>
</dbReference>
<evidence type="ECO:0000256" key="3">
    <source>
        <dbReference type="SAM" id="MobiDB-lite"/>
    </source>
</evidence>
<accession>A0A8S2D5G6</accession>
<evidence type="ECO:0000313" key="6">
    <source>
        <dbReference type="EMBL" id="CAF0882515.1"/>
    </source>
</evidence>
<feature type="chain" id="PRO_5035646518" description="SRCR domain-containing protein" evidence="4">
    <location>
        <begin position="19"/>
        <end position="360"/>
    </location>
</feature>
<dbReference type="PROSITE" id="PS50287">
    <property type="entry name" value="SRCR_2"/>
    <property type="match status" value="1"/>
</dbReference>
<dbReference type="Proteomes" id="UP000682733">
    <property type="component" value="Unassembled WGS sequence"/>
</dbReference>
<feature type="domain" description="SRCR" evidence="5">
    <location>
        <begin position="88"/>
        <end position="183"/>
    </location>
</feature>
<keyword evidence="1 2" id="KW-1015">Disulfide bond</keyword>
<dbReference type="InterPro" id="IPR001190">
    <property type="entry name" value="SRCR"/>
</dbReference>
<dbReference type="AlphaFoldDB" id="A0A8S2D5G6"/>
<evidence type="ECO:0000256" key="4">
    <source>
        <dbReference type="SAM" id="SignalP"/>
    </source>
</evidence>
<dbReference type="Proteomes" id="UP000677228">
    <property type="component" value="Unassembled WGS sequence"/>
</dbReference>
<comment type="caution">
    <text evidence="6">The sequence shown here is derived from an EMBL/GenBank/DDBJ whole genome shotgun (WGS) entry which is preliminary data.</text>
</comment>
<comment type="caution">
    <text evidence="2">Lacks conserved residue(s) required for the propagation of feature annotation.</text>
</comment>
<evidence type="ECO:0000256" key="1">
    <source>
        <dbReference type="ARBA" id="ARBA00023157"/>
    </source>
</evidence>
<dbReference type="Gene3D" id="3.10.250.10">
    <property type="entry name" value="SRCR-like domain"/>
    <property type="match status" value="1"/>
</dbReference>
<dbReference type="InterPro" id="IPR036772">
    <property type="entry name" value="SRCR-like_dom_sf"/>
</dbReference>
<dbReference type="EMBL" id="CAJNOK010002972">
    <property type="protein sequence ID" value="CAF0882515.1"/>
    <property type="molecule type" value="Genomic_DNA"/>
</dbReference>
<keyword evidence="4" id="KW-0732">Signal</keyword>
<name>A0A8S2D5G6_9BILA</name>
<proteinExistence type="predicted"/>
<evidence type="ECO:0000259" key="5">
    <source>
        <dbReference type="PROSITE" id="PS50287"/>
    </source>
</evidence>
<dbReference type="SUPFAM" id="SSF56487">
    <property type="entry name" value="SRCR-like"/>
    <property type="match status" value="1"/>
</dbReference>
<dbReference type="GO" id="GO:0016020">
    <property type="term" value="C:membrane"/>
    <property type="evidence" value="ECO:0007669"/>
    <property type="project" value="InterPro"/>
</dbReference>
<dbReference type="SMART" id="SM00202">
    <property type="entry name" value="SR"/>
    <property type="match status" value="1"/>
</dbReference>